<dbReference type="Proteomes" id="UP000000270">
    <property type="component" value="Chromosome"/>
</dbReference>
<reference evidence="1 2" key="6">
    <citation type="journal article" date="2011" name="Appl. Environ. Microbiol.">
        <title>Involvement of the azorhizobial chromosome partition gene (parA) in the onset of bacteroid differentiation during Sesbania rostrata stem nodule development.</title>
        <authorList>
            <person name="Liu CT."/>
            <person name="Lee KB."/>
            <person name="Wang YS."/>
            <person name="Peng MH."/>
            <person name="Lee KT."/>
            <person name="Suzuki S."/>
            <person name="Suzuki T."/>
            <person name="Oyaizu H."/>
        </authorList>
    </citation>
    <scope>NUCLEOTIDE SEQUENCE [LARGE SCALE GENOMIC DNA]</scope>
    <source>
        <strain evidence="2">ATCC 43989 / DSM 5975 / JCM 20966 / LMG 6465 / NBRC 14845 / NCIMB 13405 / ORS 571</strain>
    </source>
</reference>
<protein>
    <submittedName>
        <fullName evidence="1">Uncharacterized protein</fullName>
    </submittedName>
</protein>
<keyword evidence="2" id="KW-1185">Reference proteome</keyword>
<reference evidence="2" key="2">
    <citation type="submission" date="2007-04" db="EMBL/GenBank/DDBJ databases">
        <title>Complete genome sequence of the nitrogen-fixing bacterium Azorhizobium caulinodans ORS571.</title>
        <authorList>
            <person name="Lee K.B."/>
            <person name="Backer P.D."/>
            <person name="Aono T."/>
            <person name="Liu C.T."/>
            <person name="Suzuki S."/>
            <person name="Suzuki T."/>
            <person name="Kaneko T."/>
            <person name="Yamada M."/>
            <person name="Tabata S."/>
            <person name="Kupfer D.M."/>
            <person name="Najar F.Z."/>
            <person name="Wiley G.B."/>
            <person name="Roe B."/>
            <person name="Binnewies T."/>
            <person name="Ussery D."/>
            <person name="Vereecke D."/>
            <person name="Gevers D."/>
            <person name="Holsters M."/>
            <person name="Oyaizu H."/>
        </authorList>
    </citation>
    <scope>NUCLEOTIDE SEQUENCE [LARGE SCALE GENOMIC DNA]</scope>
    <source>
        <strain evidence="2">ATCC 43989 / DSM 5975 / JCM 20966 / LMG 6465 / NBRC 14845 / NCIMB 13405 / ORS 571</strain>
    </source>
</reference>
<dbReference type="eggNOG" id="ENOG503306E">
    <property type="taxonomic scope" value="Bacteria"/>
</dbReference>
<name>A8HYX4_AZOC5</name>
<reference evidence="1 2" key="5">
    <citation type="journal article" date="2010" name="Appl. Environ. Microbiol.">
        <title>phrR-like gene praR of Azorhizobium caulinodans ORS571 is essential for symbiosis with Sesbania rostrata and is involved in expression of reb genes.</title>
        <authorList>
            <person name="Akiba N."/>
            <person name="Aono T."/>
            <person name="Toyazaki H."/>
            <person name="Sato S."/>
            <person name="Oyaizu H."/>
        </authorList>
    </citation>
    <scope>NUCLEOTIDE SEQUENCE [LARGE SCALE GENOMIC DNA]</scope>
    <source>
        <strain evidence="2">ATCC 43989 / DSM 5975 / JCM 20966 / LMG 6465 / NBRC 14845 / NCIMB 13405 / ORS 571</strain>
    </source>
</reference>
<sequence length="187" mass="19259">MLYPFEYSYGPSAMRAFSAVAIFALLLASPFRVPAHAAGEGCAAAAWSLEADGARFRAADLAHVPSGRLLEQPLPLAFALDLAPSERAGLPVAPERTGEGGAAGYVRLPAPTADGLLQVTLDQPAWIDLIAGGMPLKAVAFTGVRDCPLARKSVRFAVAAGAPLVLQISGTQAASVKLSISLLPAIK</sequence>
<dbReference type="RefSeq" id="WP_012173029.1">
    <property type="nucleotide sequence ID" value="NC_009937.1"/>
</dbReference>
<dbReference type="EMBL" id="AP009384">
    <property type="protein sequence ID" value="BAF90508.1"/>
    <property type="molecule type" value="Genomic_DNA"/>
</dbReference>
<proteinExistence type="predicted"/>
<dbReference type="STRING" id="438753.AZC_4510"/>
<dbReference type="AlphaFoldDB" id="A8HYX4"/>
<reference evidence="1 2" key="4">
    <citation type="journal article" date="2009" name="Appl. Environ. Microbiol.">
        <title>Comparative genome-wide transcriptional profiling of Azorhizobium caulinodans ORS571 grown under free-living and symbiotic conditions.</title>
        <authorList>
            <person name="Tsukada S."/>
            <person name="Aono T."/>
            <person name="Akiba N."/>
            <person name="Lee KB."/>
            <person name="Liu CT."/>
            <person name="Toyazaki H."/>
            <person name="Oyaizu H."/>
        </authorList>
    </citation>
    <scope>NUCLEOTIDE SEQUENCE [LARGE SCALE GENOMIC DNA]</scope>
    <source>
        <strain evidence="2">ATCC 43989 / DSM 5975 / JCM 20966 / LMG 6465 / NBRC 14845 / NCIMB 13405 / ORS 571</strain>
    </source>
</reference>
<evidence type="ECO:0000313" key="1">
    <source>
        <dbReference type="EMBL" id="BAF90508.1"/>
    </source>
</evidence>
<reference evidence="1 2" key="1">
    <citation type="journal article" date="2007" name="Appl. Environ. Microbiol.">
        <title>Rhizobial factors required for stem nodule maturation and maintenance in Sesbania rostrata-Azorhizobium caulinodans ORS571 symbiosis.</title>
        <authorList>
            <person name="Suzuki S."/>
            <person name="Aono T."/>
            <person name="Lee KB."/>
            <person name="Suzuki T."/>
            <person name="Liu CT."/>
            <person name="Miwa H."/>
            <person name="Wakao S."/>
            <person name="Iki T."/>
            <person name="Oyaizu H."/>
        </authorList>
    </citation>
    <scope>NUCLEOTIDE SEQUENCE [LARGE SCALE GENOMIC DNA]</scope>
    <source>
        <strain evidence="2">ATCC 43989 / DSM 5975 / JCM 20966 / LMG 6465 / NBRC 14845 / NCIMB 13405 / ORS 571</strain>
    </source>
</reference>
<dbReference type="HOGENOM" id="CLU_114847_0_0_5"/>
<organism evidence="1 2">
    <name type="scientific">Azorhizobium caulinodans (strain ATCC 43989 / DSM 5975 / JCM 20966 / LMG 6465 / NBRC 14845 / NCIMB 13405 / ORS 571)</name>
    <dbReference type="NCBI Taxonomy" id="438753"/>
    <lineage>
        <taxon>Bacteria</taxon>
        <taxon>Pseudomonadati</taxon>
        <taxon>Pseudomonadota</taxon>
        <taxon>Alphaproteobacteria</taxon>
        <taxon>Hyphomicrobiales</taxon>
        <taxon>Xanthobacteraceae</taxon>
        <taxon>Azorhizobium</taxon>
    </lineage>
</organism>
<dbReference type="KEGG" id="azc:AZC_4510"/>
<reference evidence="1 2" key="3">
    <citation type="journal article" date="2008" name="BMC Genomics">
        <title>The genome of the versatile nitrogen fixer Azorhizobium caulinodans ORS571.</title>
        <authorList>
            <person name="Lee KB."/>
            <person name="Backer P.D."/>
            <person name="Aono T."/>
            <person name="Liu CT."/>
            <person name="Suzuki S."/>
            <person name="Suzuki T."/>
            <person name="Kaneko T."/>
            <person name="Yamada M."/>
            <person name="Tabata S."/>
            <person name="Kupfer D.M."/>
            <person name="Najar F.Z."/>
            <person name="Wiley G.B."/>
            <person name="Roe B."/>
            <person name="Binnewies T.T."/>
            <person name="Ussery D.W."/>
            <person name="D'Haeze W."/>
            <person name="Herder J.D."/>
            <person name="Gevers D."/>
            <person name="Vereecke D."/>
            <person name="Holsters M."/>
            <person name="Oyaizu H."/>
        </authorList>
    </citation>
    <scope>NUCLEOTIDE SEQUENCE [LARGE SCALE GENOMIC DNA]</scope>
    <source>
        <strain evidence="2">ATCC 43989 / DSM 5975 / JCM 20966 / LMG 6465 / NBRC 14845 / NCIMB 13405 / ORS 571</strain>
    </source>
</reference>
<evidence type="ECO:0000313" key="2">
    <source>
        <dbReference type="Proteomes" id="UP000000270"/>
    </source>
</evidence>
<accession>A8HYX4</accession>
<gene>
    <name evidence="1" type="ordered locus">AZC_4510</name>
</gene>